<evidence type="ECO:0000259" key="7">
    <source>
        <dbReference type="SMART" id="SM00382"/>
    </source>
</evidence>
<dbReference type="InterPro" id="IPR003960">
    <property type="entry name" value="ATPase_AAA_CS"/>
</dbReference>
<dbReference type="GO" id="GO:0003723">
    <property type="term" value="F:RNA binding"/>
    <property type="evidence" value="ECO:0007669"/>
    <property type="project" value="TreeGrafter"/>
</dbReference>
<dbReference type="Gene3D" id="1.10.8.60">
    <property type="match status" value="2"/>
</dbReference>
<dbReference type="AlphaFoldDB" id="S7W7F0"/>
<feature type="domain" description="AAA+ ATPase" evidence="7">
    <location>
        <begin position="56"/>
        <end position="168"/>
    </location>
</feature>
<dbReference type="Pfam" id="PF00004">
    <property type="entry name" value="AAA"/>
    <property type="match status" value="2"/>
</dbReference>
<dbReference type="InParanoid" id="S7W7F0"/>
<dbReference type="HOGENOM" id="CLU_000688_8_5_1"/>
<proteinExistence type="inferred from homology"/>
<dbReference type="GO" id="GO:0042254">
    <property type="term" value="P:ribosome biogenesis"/>
    <property type="evidence" value="ECO:0007669"/>
    <property type="project" value="TreeGrafter"/>
</dbReference>
<comment type="subcellular location">
    <subcellularLocation>
        <location evidence="1">Cytoplasm</location>
    </subcellularLocation>
</comment>
<evidence type="ECO:0000256" key="5">
    <source>
        <dbReference type="ARBA" id="ARBA00022840"/>
    </source>
</evidence>
<evidence type="ECO:0000256" key="4">
    <source>
        <dbReference type="ARBA" id="ARBA00022741"/>
    </source>
</evidence>
<organism evidence="8 9">
    <name type="scientific">Spraguea lophii (strain 42_110)</name>
    <name type="common">Microsporidian parasite</name>
    <dbReference type="NCBI Taxonomy" id="1358809"/>
    <lineage>
        <taxon>Eukaryota</taxon>
        <taxon>Fungi</taxon>
        <taxon>Fungi incertae sedis</taxon>
        <taxon>Microsporidia</taxon>
        <taxon>Spragueidae</taxon>
        <taxon>Spraguea</taxon>
    </lineage>
</organism>
<evidence type="ECO:0000256" key="6">
    <source>
        <dbReference type="RuleBase" id="RU003651"/>
    </source>
</evidence>
<dbReference type="GO" id="GO:1990275">
    <property type="term" value="F:preribosome binding"/>
    <property type="evidence" value="ECO:0007669"/>
    <property type="project" value="TreeGrafter"/>
</dbReference>
<dbReference type="Gene3D" id="3.40.50.300">
    <property type="entry name" value="P-loop containing nucleotide triphosphate hydrolases"/>
    <property type="match status" value="2"/>
</dbReference>
<dbReference type="GO" id="GO:0016887">
    <property type="term" value="F:ATP hydrolysis activity"/>
    <property type="evidence" value="ECO:0007669"/>
    <property type="project" value="InterPro"/>
</dbReference>
<dbReference type="PANTHER" id="PTHR23077:SF171">
    <property type="entry name" value="NUCLEAR VALOSIN-CONTAINING PROTEIN-LIKE"/>
    <property type="match status" value="1"/>
</dbReference>
<protein>
    <submittedName>
        <fullName evidence="8">AAA ATPase</fullName>
    </submittedName>
</protein>
<dbReference type="OrthoDB" id="27435at2759"/>
<evidence type="ECO:0000313" key="9">
    <source>
        <dbReference type="Proteomes" id="UP000014978"/>
    </source>
</evidence>
<dbReference type="InterPro" id="IPR027417">
    <property type="entry name" value="P-loop_NTPase"/>
</dbReference>
<dbReference type="SUPFAM" id="SSF52540">
    <property type="entry name" value="P-loop containing nucleoside triphosphate hydrolases"/>
    <property type="match status" value="2"/>
</dbReference>
<evidence type="ECO:0000256" key="2">
    <source>
        <dbReference type="ARBA" id="ARBA00006914"/>
    </source>
</evidence>
<dbReference type="PANTHER" id="PTHR23077">
    <property type="entry name" value="AAA-FAMILY ATPASE"/>
    <property type="match status" value="1"/>
</dbReference>
<keyword evidence="5 6" id="KW-0067">ATP-binding</keyword>
<dbReference type="PROSITE" id="PS00674">
    <property type="entry name" value="AAA"/>
    <property type="match status" value="1"/>
</dbReference>
<name>S7W7F0_SPRLO</name>
<gene>
    <name evidence="8" type="ORF">SLOPH_83</name>
</gene>
<reference evidence="9" key="1">
    <citation type="journal article" date="2013" name="PLoS Genet.">
        <title>The genome of Spraguea lophii and the basis of host-microsporidian interactions.</title>
        <authorList>
            <person name="Campbell S.E."/>
            <person name="Williams T.A."/>
            <person name="Yousuf A."/>
            <person name="Soanes D.M."/>
            <person name="Paszkiewicz K.H."/>
            <person name="Williams B.A.P."/>
        </authorList>
    </citation>
    <scope>NUCLEOTIDE SEQUENCE [LARGE SCALE GENOMIC DNA]</scope>
    <source>
        <strain evidence="9">42_110</strain>
    </source>
</reference>
<accession>S7W7F0</accession>
<dbReference type="GO" id="GO:0005634">
    <property type="term" value="C:nucleus"/>
    <property type="evidence" value="ECO:0007669"/>
    <property type="project" value="TreeGrafter"/>
</dbReference>
<dbReference type="InterPro" id="IPR050168">
    <property type="entry name" value="AAA_ATPase_domain"/>
</dbReference>
<sequence>MKNSVRDIYLQQSITEKHTVKNTVNFTRIKEYQKYQTKVNELILIPLLKNKTLIKYPRGLIIRGPTGVGKMYFIKSICSEYNILLINDLFTNEKELREIFRKLSVVSPAIIVIEDIDTLEKNIVNELCRQMDNLENNLVIGTASTNKYNDKLTVFDRFENEIVLTIPTEEDRKNIFERITDNKLDCKFLSKLTPGFLLSDIQKIIRSAGLKAISNNREIENIDILEILKDTKGDDSEIKIIIKKYLEGGEISSNKPTTFDEIGALENVKKELYYNIIFPSKYPQKYNRLGIKKASGILLHGPSGCGKTMLARAISNICSFNFVSIKGPELINKYVGDSERELRRIFEEAKQMQPSVIFFDEIDSLAGKRNESEFGSRIVNQFLTLLDGIEDRGNVYVIGATNRIDMLDTALLRPGRFDKIINVSLPTKQECLEIFKKCIENIPIETFNYEELNLEGLSGAEIAGLVKEAAIMQLMKDFEKEDIIITKNTIVEAVENSINRKLSFSQKS</sequence>
<comment type="caution">
    <text evidence="8">The sequence shown here is derived from an EMBL/GenBank/DDBJ whole genome shotgun (WGS) entry which is preliminary data.</text>
</comment>
<dbReference type="VEuPathDB" id="MicrosporidiaDB:SLOPH_83"/>
<dbReference type="Proteomes" id="UP000014978">
    <property type="component" value="Unassembled WGS sequence"/>
</dbReference>
<dbReference type="SMART" id="SM00382">
    <property type="entry name" value="AAA"/>
    <property type="match status" value="2"/>
</dbReference>
<dbReference type="EMBL" id="ATCN01000592">
    <property type="protein sequence ID" value="EPR78716.1"/>
    <property type="molecule type" value="Genomic_DNA"/>
</dbReference>
<dbReference type="FunFam" id="3.40.50.300:FF:000567">
    <property type="entry name" value="ATPase, AAA family protein"/>
    <property type="match status" value="1"/>
</dbReference>
<keyword evidence="9" id="KW-1185">Reference proteome</keyword>
<feature type="domain" description="AAA+ ATPase" evidence="7">
    <location>
        <begin position="293"/>
        <end position="427"/>
    </location>
</feature>
<dbReference type="GO" id="GO:0005737">
    <property type="term" value="C:cytoplasm"/>
    <property type="evidence" value="ECO:0007669"/>
    <property type="project" value="UniProtKB-SubCell"/>
</dbReference>
<comment type="similarity">
    <text evidence="2 6">Belongs to the AAA ATPase family.</text>
</comment>
<dbReference type="OMA" id="NMSHCNF"/>
<dbReference type="GO" id="GO:0005524">
    <property type="term" value="F:ATP binding"/>
    <property type="evidence" value="ECO:0007669"/>
    <property type="project" value="UniProtKB-KW"/>
</dbReference>
<evidence type="ECO:0000313" key="8">
    <source>
        <dbReference type="EMBL" id="EPR78716.1"/>
    </source>
</evidence>
<evidence type="ECO:0000256" key="3">
    <source>
        <dbReference type="ARBA" id="ARBA00022490"/>
    </source>
</evidence>
<dbReference type="STRING" id="1358809.S7W7F0"/>
<dbReference type="InterPro" id="IPR003959">
    <property type="entry name" value="ATPase_AAA_core"/>
</dbReference>
<keyword evidence="4 6" id="KW-0547">Nucleotide-binding</keyword>
<dbReference type="InterPro" id="IPR003593">
    <property type="entry name" value="AAA+_ATPase"/>
</dbReference>
<evidence type="ECO:0000256" key="1">
    <source>
        <dbReference type="ARBA" id="ARBA00004496"/>
    </source>
</evidence>
<keyword evidence="3" id="KW-0963">Cytoplasm</keyword>